<evidence type="ECO:0000313" key="2">
    <source>
        <dbReference type="Proteomes" id="UP000270743"/>
    </source>
</evidence>
<accession>A0A447IRE5</accession>
<gene>
    <name evidence="1" type="ORF">PARHAE_03275</name>
</gene>
<proteinExistence type="predicted"/>
<evidence type="ECO:0000313" key="1">
    <source>
        <dbReference type="EMBL" id="VDS10064.1"/>
    </source>
</evidence>
<reference evidence="1 2" key="1">
    <citation type="submission" date="2018-12" db="EMBL/GenBank/DDBJ databases">
        <authorList>
            <person name="Criscuolo A."/>
        </authorList>
    </citation>
    <scope>NUCLEOTIDE SEQUENCE [LARGE SCALE GENOMIC DNA]</scope>
    <source>
        <strain evidence="1">ACIP1116241</strain>
    </source>
</reference>
<sequence length="166" mass="18870">MEHPNEIRTSCYMGTREQIREAEEGVRLVRRLAHEMAATTIHPEIHLFAYSPRSTLLEIGAIYPTRVEGAEEIVREFLFQVQQRIGVRWHPHRLHTLHPTKGMITMSASQRAEAESWGGPVDWDGEMRTGLLDRGYPADGLNEEVSILKIETSWEIVGSDGGLIRV</sequence>
<dbReference type="EMBL" id="UZWE01000050">
    <property type="protein sequence ID" value="VDS10064.1"/>
    <property type="molecule type" value="Genomic_DNA"/>
</dbReference>
<dbReference type="Proteomes" id="UP000270743">
    <property type="component" value="Unassembled WGS sequence"/>
</dbReference>
<protein>
    <submittedName>
        <fullName evidence="1">Uncharacterized protein</fullName>
    </submittedName>
</protein>
<dbReference type="AlphaFoldDB" id="A0A447IRE5"/>
<name>A0A447IRE5_9RHOB</name>
<keyword evidence="2" id="KW-1185">Reference proteome</keyword>
<dbReference type="RefSeq" id="WP_126155670.1">
    <property type="nucleotide sequence ID" value="NZ_UZWE01000050.1"/>
</dbReference>
<organism evidence="1 2">
    <name type="scientific">Paracoccus haematequi</name>
    <dbReference type="NCBI Taxonomy" id="2491866"/>
    <lineage>
        <taxon>Bacteria</taxon>
        <taxon>Pseudomonadati</taxon>
        <taxon>Pseudomonadota</taxon>
        <taxon>Alphaproteobacteria</taxon>
        <taxon>Rhodobacterales</taxon>
        <taxon>Paracoccaceae</taxon>
        <taxon>Paracoccus</taxon>
    </lineage>
</organism>